<dbReference type="RefSeq" id="WP_343948943.1">
    <property type="nucleotide sequence ID" value="NZ_BAAAHQ010000006.1"/>
</dbReference>
<accession>A0ABN1NW57</accession>
<evidence type="ECO:0000313" key="2">
    <source>
        <dbReference type="EMBL" id="GAA0918056.1"/>
    </source>
</evidence>
<sequence>MIPEIDLADPEVVRDPATVYGRAREQGPVARLVAPGFGVMWAMTRHSAARAMLSDPRFAMGPNTFLDLPIPDPCRKYLRSLGTLEGAEHTRLRRLVSPAFTARRMHGLRTRIEAIVERILDELPGHAVDGVVDLQEHFARPIPADVICDLVGIPEADRADWRRYGAAIQAGHGQEFIEAIPRVMAGAEAAVAHHRAEPGENLISDLIRAQEADGDRLDDTELVTFVWQLALAGQAPVTTQLANAVEVLLRHPDQLALLRAEPERMAWAVEELIRWAGPQLLTFPRFATEDVEFEGVRIRAGEAVTAAIAAVNRDPRVYTDPERLDLTRSPGEAAHLGFAHGPHFCLGASLARVEIEVALTALLRRHPALATAGDGATRVPDPGTWRLATLPVTL</sequence>
<comment type="similarity">
    <text evidence="1">Belongs to the cytochrome P450 family.</text>
</comment>
<organism evidence="2 3">
    <name type="scientific">Nonomuraea longicatena</name>
    <dbReference type="NCBI Taxonomy" id="83682"/>
    <lineage>
        <taxon>Bacteria</taxon>
        <taxon>Bacillati</taxon>
        <taxon>Actinomycetota</taxon>
        <taxon>Actinomycetes</taxon>
        <taxon>Streptosporangiales</taxon>
        <taxon>Streptosporangiaceae</taxon>
        <taxon>Nonomuraea</taxon>
    </lineage>
</organism>
<name>A0ABN1NW57_9ACTN</name>
<proteinExistence type="inferred from homology"/>
<dbReference type="PRINTS" id="PR00359">
    <property type="entry name" value="BP450"/>
</dbReference>
<comment type="caution">
    <text evidence="2">The sequence shown here is derived from an EMBL/GenBank/DDBJ whole genome shotgun (WGS) entry which is preliminary data.</text>
</comment>
<dbReference type="InterPro" id="IPR036396">
    <property type="entry name" value="Cyt_P450_sf"/>
</dbReference>
<evidence type="ECO:0000313" key="3">
    <source>
        <dbReference type="Proteomes" id="UP001501578"/>
    </source>
</evidence>
<dbReference type="EMBL" id="BAAAHQ010000006">
    <property type="protein sequence ID" value="GAA0918056.1"/>
    <property type="molecule type" value="Genomic_DNA"/>
</dbReference>
<reference evidence="2 3" key="1">
    <citation type="journal article" date="2019" name="Int. J. Syst. Evol. Microbiol.">
        <title>The Global Catalogue of Microorganisms (GCM) 10K type strain sequencing project: providing services to taxonomists for standard genome sequencing and annotation.</title>
        <authorList>
            <consortium name="The Broad Institute Genomics Platform"/>
            <consortium name="The Broad Institute Genome Sequencing Center for Infectious Disease"/>
            <person name="Wu L."/>
            <person name="Ma J."/>
        </authorList>
    </citation>
    <scope>NUCLEOTIDE SEQUENCE [LARGE SCALE GENOMIC DNA]</scope>
    <source>
        <strain evidence="2 3">JCM 11136</strain>
    </source>
</reference>
<gene>
    <name evidence="2" type="ORF">GCM10009560_14600</name>
</gene>
<dbReference type="SUPFAM" id="SSF48264">
    <property type="entry name" value="Cytochrome P450"/>
    <property type="match status" value="1"/>
</dbReference>
<dbReference type="Pfam" id="PF00067">
    <property type="entry name" value="p450"/>
    <property type="match status" value="1"/>
</dbReference>
<protein>
    <submittedName>
        <fullName evidence="2">Cytochrome P450</fullName>
    </submittedName>
</protein>
<dbReference type="Gene3D" id="1.10.630.10">
    <property type="entry name" value="Cytochrome P450"/>
    <property type="match status" value="1"/>
</dbReference>
<dbReference type="PANTHER" id="PTHR46696:SF1">
    <property type="entry name" value="CYTOCHROME P450 YJIB-RELATED"/>
    <property type="match status" value="1"/>
</dbReference>
<keyword evidence="3" id="KW-1185">Reference proteome</keyword>
<dbReference type="InterPro" id="IPR002397">
    <property type="entry name" value="Cyt_P450_B"/>
</dbReference>
<evidence type="ECO:0000256" key="1">
    <source>
        <dbReference type="ARBA" id="ARBA00010617"/>
    </source>
</evidence>
<dbReference type="InterPro" id="IPR001128">
    <property type="entry name" value="Cyt_P450"/>
</dbReference>
<dbReference type="Proteomes" id="UP001501578">
    <property type="component" value="Unassembled WGS sequence"/>
</dbReference>
<dbReference type="CDD" id="cd11029">
    <property type="entry name" value="CYP107-like"/>
    <property type="match status" value="1"/>
</dbReference>
<dbReference type="PANTHER" id="PTHR46696">
    <property type="entry name" value="P450, PUTATIVE (EUROFUNG)-RELATED"/>
    <property type="match status" value="1"/>
</dbReference>